<protein>
    <submittedName>
        <fullName evidence="1">Uncharacterized protein</fullName>
    </submittedName>
</protein>
<proteinExistence type="predicted"/>
<dbReference type="EMBL" id="OX596085">
    <property type="protein sequence ID" value="CAI9690279.1"/>
    <property type="molecule type" value="Genomic_DNA"/>
</dbReference>
<organism evidence="1 2">
    <name type="scientific">Rangifer tarandus platyrhynchus</name>
    <name type="common">Svalbard reindeer</name>
    <dbReference type="NCBI Taxonomy" id="3082113"/>
    <lineage>
        <taxon>Eukaryota</taxon>
        <taxon>Metazoa</taxon>
        <taxon>Chordata</taxon>
        <taxon>Craniata</taxon>
        <taxon>Vertebrata</taxon>
        <taxon>Euteleostomi</taxon>
        <taxon>Mammalia</taxon>
        <taxon>Eutheria</taxon>
        <taxon>Laurasiatheria</taxon>
        <taxon>Artiodactyla</taxon>
        <taxon>Ruminantia</taxon>
        <taxon>Pecora</taxon>
        <taxon>Cervidae</taxon>
        <taxon>Odocoileinae</taxon>
        <taxon>Rangifer</taxon>
    </lineage>
</organism>
<evidence type="ECO:0000313" key="2">
    <source>
        <dbReference type="Proteomes" id="UP001162501"/>
    </source>
</evidence>
<gene>
    <name evidence="1" type="ORF">MRATA1EN3_LOCUS1492</name>
</gene>
<dbReference type="Proteomes" id="UP001162501">
    <property type="component" value="Chromosome 1"/>
</dbReference>
<accession>A0ACB0DQA8</accession>
<sequence length="278" mass="28963">MLSAGPRGSGLIRGFSSRQLVQPKSVFLSKSLCYVFIEKVPQTILTTHLAACRLYLQKLLLGGRALGRGAGGRGESGRRVLPCWPVTQWTRAEASSTPMRVAGPGALEPIVPSSGLPKARGPPTHQTISVQFAGSETLKGDGFCGRSDVKIPEKGASGPELLLWRNPSVSPKSPFSGPGPWPSAEWTCDQPHGGCLQREGQGEEGAGRCSGPAGVPSLPPLLMCLLSSLECWPGIHGVRCPGGCGETPVQVLRAEVPGQQSSVPGHSGARLPTGVVPS</sequence>
<name>A0ACB0DQA8_RANTA</name>
<evidence type="ECO:0000313" key="1">
    <source>
        <dbReference type="EMBL" id="CAI9690279.1"/>
    </source>
</evidence>
<reference evidence="1" key="1">
    <citation type="submission" date="2023-05" db="EMBL/GenBank/DDBJ databases">
        <authorList>
            <consortium name="ELIXIR-Norway"/>
        </authorList>
    </citation>
    <scope>NUCLEOTIDE SEQUENCE</scope>
</reference>